<dbReference type="PROSITE" id="PS00108">
    <property type="entry name" value="PROTEIN_KINASE_ST"/>
    <property type="match status" value="1"/>
</dbReference>
<keyword evidence="3" id="KW-0418">Kinase</keyword>
<dbReference type="SMART" id="SM00220">
    <property type="entry name" value="S_TKc"/>
    <property type="match status" value="1"/>
</dbReference>
<evidence type="ECO:0000313" key="6">
    <source>
        <dbReference type="EMBL" id="KAJ7318983.1"/>
    </source>
</evidence>
<protein>
    <recommendedName>
        <fullName evidence="5">Protein kinase domain-containing protein</fullName>
    </recommendedName>
</protein>
<dbReference type="PANTHER" id="PTHR44329">
    <property type="entry name" value="SERINE/THREONINE-PROTEIN KINASE TNNI3K-RELATED"/>
    <property type="match status" value="1"/>
</dbReference>
<comment type="caution">
    <text evidence="6">The sequence shown here is derived from an EMBL/GenBank/DDBJ whole genome shotgun (WGS) entry which is preliminary data.</text>
</comment>
<keyword evidence="1" id="KW-0808">Transferase</keyword>
<name>A0AAD7EEZ5_9AGAR</name>
<evidence type="ECO:0000259" key="5">
    <source>
        <dbReference type="PROSITE" id="PS50011"/>
    </source>
</evidence>
<dbReference type="GO" id="GO:0004674">
    <property type="term" value="F:protein serine/threonine kinase activity"/>
    <property type="evidence" value="ECO:0007669"/>
    <property type="project" value="TreeGrafter"/>
</dbReference>
<dbReference type="Proteomes" id="UP001218218">
    <property type="component" value="Unassembled WGS sequence"/>
</dbReference>
<dbReference type="InterPro" id="IPR051681">
    <property type="entry name" value="Ser/Thr_Kinases-Pseudokinases"/>
</dbReference>
<dbReference type="Pfam" id="PF07714">
    <property type="entry name" value="PK_Tyr_Ser-Thr"/>
    <property type="match status" value="1"/>
</dbReference>
<feature type="domain" description="Protein kinase" evidence="5">
    <location>
        <begin position="695"/>
        <end position="967"/>
    </location>
</feature>
<dbReference type="AlphaFoldDB" id="A0AAD7EEZ5"/>
<gene>
    <name evidence="6" type="ORF">DFH08DRAFT_392837</name>
</gene>
<evidence type="ECO:0000256" key="2">
    <source>
        <dbReference type="ARBA" id="ARBA00022741"/>
    </source>
</evidence>
<evidence type="ECO:0000256" key="1">
    <source>
        <dbReference type="ARBA" id="ARBA00022679"/>
    </source>
</evidence>
<organism evidence="6 7">
    <name type="scientific">Mycena albidolilacea</name>
    <dbReference type="NCBI Taxonomy" id="1033008"/>
    <lineage>
        <taxon>Eukaryota</taxon>
        <taxon>Fungi</taxon>
        <taxon>Dikarya</taxon>
        <taxon>Basidiomycota</taxon>
        <taxon>Agaricomycotina</taxon>
        <taxon>Agaricomycetes</taxon>
        <taxon>Agaricomycetidae</taxon>
        <taxon>Agaricales</taxon>
        <taxon>Marasmiineae</taxon>
        <taxon>Mycenaceae</taxon>
        <taxon>Mycena</taxon>
    </lineage>
</organism>
<dbReference type="SUPFAM" id="SSF56112">
    <property type="entry name" value="Protein kinase-like (PK-like)"/>
    <property type="match status" value="1"/>
</dbReference>
<proteinExistence type="predicted"/>
<dbReference type="InterPro" id="IPR001245">
    <property type="entry name" value="Ser-Thr/Tyr_kinase_cat_dom"/>
</dbReference>
<dbReference type="InterPro" id="IPR008271">
    <property type="entry name" value="Ser/Thr_kinase_AS"/>
</dbReference>
<evidence type="ECO:0000256" key="3">
    <source>
        <dbReference type="ARBA" id="ARBA00022777"/>
    </source>
</evidence>
<dbReference type="PANTHER" id="PTHR44329:SF288">
    <property type="entry name" value="MITOGEN-ACTIVATED PROTEIN KINASE KINASE KINASE 20"/>
    <property type="match status" value="1"/>
</dbReference>
<reference evidence="6" key="1">
    <citation type="submission" date="2023-03" db="EMBL/GenBank/DDBJ databases">
        <title>Massive genome expansion in bonnet fungi (Mycena s.s.) driven by repeated elements and novel gene families across ecological guilds.</title>
        <authorList>
            <consortium name="Lawrence Berkeley National Laboratory"/>
            <person name="Harder C.B."/>
            <person name="Miyauchi S."/>
            <person name="Viragh M."/>
            <person name="Kuo A."/>
            <person name="Thoen E."/>
            <person name="Andreopoulos B."/>
            <person name="Lu D."/>
            <person name="Skrede I."/>
            <person name="Drula E."/>
            <person name="Henrissat B."/>
            <person name="Morin E."/>
            <person name="Kohler A."/>
            <person name="Barry K."/>
            <person name="LaButti K."/>
            <person name="Morin E."/>
            <person name="Salamov A."/>
            <person name="Lipzen A."/>
            <person name="Mereny Z."/>
            <person name="Hegedus B."/>
            <person name="Baldrian P."/>
            <person name="Stursova M."/>
            <person name="Weitz H."/>
            <person name="Taylor A."/>
            <person name="Grigoriev I.V."/>
            <person name="Nagy L.G."/>
            <person name="Martin F."/>
            <person name="Kauserud H."/>
        </authorList>
    </citation>
    <scope>NUCLEOTIDE SEQUENCE</scope>
    <source>
        <strain evidence="6">CBHHK002</strain>
    </source>
</reference>
<keyword evidence="2" id="KW-0547">Nucleotide-binding</keyword>
<accession>A0AAD7EEZ5</accession>
<evidence type="ECO:0000313" key="7">
    <source>
        <dbReference type="Proteomes" id="UP001218218"/>
    </source>
</evidence>
<dbReference type="InterPro" id="IPR000719">
    <property type="entry name" value="Prot_kinase_dom"/>
</dbReference>
<sequence length="1005" mass="113798">MNDDSLVGMLVLGCLEALHTHWTGGLLPQKTRLEQRQRKHVVMVLKLGYVRTVTAVWKPGNAKTPTPRASSVLLSSFTMIILPSVPSFSSSSSLNESRSFSPYAPWDPVTIPDVFSHYSDFKYRLWFIWFIWLSCSHSDSPPWLAIICGSDEHGDLWLWEEEDEEGTREFAIGNEPLSVSQITEEDWNNAFQALEARFSRTTVAASPVAHLPSQARLRFIAWLLVAGPLRKQTVIHVAEISSIATLIYSWAQVTDLPLTGGTCNVCGVSGVLPVWIETMLEVYSPDDLRLLSWDHECNCLHSQLTATADTYLGRRVPETPLGRNSPVFHVLYELIIPAWPLLLWVVYRTGANDRAEYLTTFMDILRGPDQDVFTWNDADNFKFLRVLAKKHQLTLYPQDWNKFMEEIPLKTWLQISNMTRIDNRPGRDRTDDDTPFRLAAVLLKYLSMPMTRERILTTLGIKLEDYGIPFDTMARAVDRDHQNWSALTNFDLEEFWTSASLKDWLSACDEALCYGVWHTPMPLLERVQLMVQANNILPCNLATYTYSLTQQRSPNHGFRGYKAFKQLERLGPSFAGYLGVLQNYRDDVQILVHEVKKSIENSSTNHTISKNVHEHMKRDLSVVMARLVLFLRNQESYKEVLSSRGTDAQQLLDLLQDLLDLEGFSVAKPSIFEALLRLSRASGLHPRCLPLLGLQKVGQQLAGGGFGDIWKGLVRGQSVCVKIMRIFEDSTVEAVLKEFGREALICRQLCHPNVLPFFGVYYFDNRLCLVSPWMEDGHIMKFIAAKKPTTTKCLSLILDIALGLQYLHKEKIVHGDLKGANILVTPSHRACIADFGVSSIVKAITVRFTHTTAKKGGGTANYLSPELYRGDHSHFGSDVYAFSCVCYEIMTGNVPFHDLQHEMAVMFKVLAGDRPSRPMLCSAAALDGLWALMQKCWEQDAQMRPTATEIVKQLEGPSIAAQRTPFILDWSEEFTSKFRRTLQAEPLLPSVTQIECMLFGDSKFI</sequence>
<dbReference type="PROSITE" id="PS50011">
    <property type="entry name" value="PROTEIN_KINASE_DOM"/>
    <property type="match status" value="1"/>
</dbReference>
<keyword evidence="7" id="KW-1185">Reference proteome</keyword>
<dbReference type="EMBL" id="JARIHO010000055">
    <property type="protein sequence ID" value="KAJ7318983.1"/>
    <property type="molecule type" value="Genomic_DNA"/>
</dbReference>
<dbReference type="InterPro" id="IPR011009">
    <property type="entry name" value="Kinase-like_dom_sf"/>
</dbReference>
<keyword evidence="4" id="KW-0067">ATP-binding</keyword>
<dbReference type="Gene3D" id="1.10.510.10">
    <property type="entry name" value="Transferase(Phosphotransferase) domain 1"/>
    <property type="match status" value="1"/>
</dbReference>
<dbReference type="GO" id="GO:0005524">
    <property type="term" value="F:ATP binding"/>
    <property type="evidence" value="ECO:0007669"/>
    <property type="project" value="UniProtKB-KW"/>
</dbReference>
<evidence type="ECO:0000256" key="4">
    <source>
        <dbReference type="ARBA" id="ARBA00022840"/>
    </source>
</evidence>